<evidence type="ECO:0000313" key="3">
    <source>
        <dbReference type="EMBL" id="QDL37210.1"/>
    </source>
</evidence>
<evidence type="ECO:0000259" key="2">
    <source>
        <dbReference type="Pfam" id="PF00438"/>
    </source>
</evidence>
<sequence>MVFFPQTVAEGHLDKLAHQISDRVLDAFVARDPNARAAYGRFGRGDLKPPWEAMQPRP</sequence>
<dbReference type="Pfam" id="PF00438">
    <property type="entry name" value="S-AdoMet_synt_N"/>
    <property type="match status" value="1"/>
</dbReference>
<protein>
    <recommendedName>
        <fullName evidence="2">S-adenosylmethionine synthetase N-terminal domain-containing protein</fullName>
    </recommendedName>
</protein>
<reference evidence="3 4" key="1">
    <citation type="submission" date="2019-01" db="EMBL/GenBank/DDBJ databases">
        <title>Genomic insights into a novel species Rhodoferax sp.</title>
        <authorList>
            <person name="Jin L."/>
        </authorList>
    </citation>
    <scope>NUCLEOTIDE SEQUENCE [LARGE SCALE GENOMIC DNA]</scope>
    <source>
        <strain evidence="3 4">CHu59-6-5</strain>
    </source>
</reference>
<dbReference type="KEGG" id="rhf:EUB48_07855"/>
<evidence type="ECO:0000256" key="1">
    <source>
        <dbReference type="ARBA" id="ARBA00022723"/>
    </source>
</evidence>
<keyword evidence="1" id="KW-0479">Metal-binding</keyword>
<proteinExistence type="predicted"/>
<dbReference type="SUPFAM" id="SSF55973">
    <property type="entry name" value="S-adenosylmethionine synthetase"/>
    <property type="match status" value="1"/>
</dbReference>
<feature type="domain" description="S-adenosylmethionine synthetase N-terminal" evidence="2">
    <location>
        <begin position="2"/>
        <end position="39"/>
    </location>
</feature>
<dbReference type="GO" id="GO:0006556">
    <property type="term" value="P:S-adenosylmethionine biosynthetic process"/>
    <property type="evidence" value="ECO:0007669"/>
    <property type="project" value="InterPro"/>
</dbReference>
<dbReference type="Proteomes" id="UP000316798">
    <property type="component" value="Chromosome"/>
</dbReference>
<gene>
    <name evidence="3" type="ORF">EUB48_07855</name>
</gene>
<dbReference type="InterPro" id="IPR022636">
    <property type="entry name" value="S-AdoMet_synthetase_sfam"/>
</dbReference>
<evidence type="ECO:0000313" key="4">
    <source>
        <dbReference type="Proteomes" id="UP000316798"/>
    </source>
</evidence>
<dbReference type="GO" id="GO:0004478">
    <property type="term" value="F:methionine adenosyltransferase activity"/>
    <property type="evidence" value="ECO:0007669"/>
    <property type="project" value="InterPro"/>
</dbReference>
<dbReference type="EMBL" id="CP035503">
    <property type="protein sequence ID" value="QDL37210.1"/>
    <property type="molecule type" value="Genomic_DNA"/>
</dbReference>
<accession>A0A515D9Y0</accession>
<dbReference type="Gene3D" id="3.30.300.10">
    <property type="match status" value="1"/>
</dbReference>
<organism evidence="3 4">
    <name type="scientific">Rhodoferax sediminis</name>
    <dbReference type="NCBI Taxonomy" id="2509614"/>
    <lineage>
        <taxon>Bacteria</taxon>
        <taxon>Pseudomonadati</taxon>
        <taxon>Pseudomonadota</taxon>
        <taxon>Betaproteobacteria</taxon>
        <taxon>Burkholderiales</taxon>
        <taxon>Comamonadaceae</taxon>
        <taxon>Rhodoferax</taxon>
    </lineage>
</organism>
<keyword evidence="4" id="KW-1185">Reference proteome</keyword>
<dbReference type="GO" id="GO:0046872">
    <property type="term" value="F:metal ion binding"/>
    <property type="evidence" value="ECO:0007669"/>
    <property type="project" value="UniProtKB-KW"/>
</dbReference>
<name>A0A515D9Y0_9BURK</name>
<dbReference type="AlphaFoldDB" id="A0A515D9Y0"/>
<dbReference type="RefSeq" id="WP_142818378.1">
    <property type="nucleotide sequence ID" value="NZ_CP035503.1"/>
</dbReference>
<dbReference type="InterPro" id="IPR022628">
    <property type="entry name" value="S-AdoMet_synt_N"/>
</dbReference>